<keyword evidence="1" id="KW-0969">Cilium</keyword>
<sequence length="139" mass="15834">MSFKIINGKLHLIEDYNYASLKNKNIKTEHKVGSFEEVLNKKLDNTDRANKKNREESFIISKHAFDRLKSRNISLSEEDMMGINKAINIADKKGSRECLILCKDAALITSIKNRTIITAMTKEESKDNVFTNIDSAVII</sequence>
<name>A0A0S6U887_CLOBO</name>
<keyword evidence="1" id="KW-0282">Flagellum</keyword>
<dbReference type="InterPro" id="IPR013367">
    <property type="entry name" value="Flagellar_put"/>
</dbReference>
<keyword evidence="1" id="KW-0966">Cell projection</keyword>
<dbReference type="HOGENOM" id="CLU_145226_3_0_9"/>
<gene>
    <name evidence="1" type="ORF">CBO05C_2786</name>
</gene>
<dbReference type="Proteomes" id="UP000054164">
    <property type="component" value="Unassembled WGS sequence"/>
</dbReference>
<organism evidence="1">
    <name type="scientific">Clostridium botulinum B str. Osaka05</name>
    <dbReference type="NCBI Taxonomy" id="1407017"/>
    <lineage>
        <taxon>Bacteria</taxon>
        <taxon>Bacillati</taxon>
        <taxon>Bacillota</taxon>
        <taxon>Clostridia</taxon>
        <taxon>Eubacteriales</taxon>
        <taxon>Clostridiaceae</taxon>
        <taxon>Clostridium</taxon>
    </lineage>
</organism>
<dbReference type="RefSeq" id="WP_030035939.1">
    <property type="nucleotide sequence ID" value="NZ_DF384213.1"/>
</dbReference>
<reference evidence="1" key="1">
    <citation type="submission" date="2013-10" db="EMBL/GenBank/DDBJ databases">
        <title>Draft genome sequence of Clostridium botulinum type B strain Osaka05.</title>
        <authorList>
            <person name="Sakaguchi Y."/>
            <person name="Hosomi K."/>
            <person name="Uchiyama J."/>
            <person name="Ogura Y."/>
            <person name="Sakaguchi M."/>
            <person name="Kohda T."/>
            <person name="Mukamoto M."/>
            <person name="Misawa N."/>
            <person name="Matsuzaki S."/>
            <person name="Hayashi T."/>
            <person name="Kozaki S."/>
        </authorList>
    </citation>
    <scope>NUCLEOTIDE SEQUENCE</scope>
    <source>
        <strain evidence="1">Osaka05</strain>
    </source>
</reference>
<dbReference type="NCBIfam" id="TIGR02530">
    <property type="entry name" value="flg_new"/>
    <property type="match status" value="1"/>
</dbReference>
<dbReference type="Pfam" id="PF12611">
    <property type="entry name" value="Flagellar_put"/>
    <property type="match status" value="1"/>
</dbReference>
<evidence type="ECO:0000313" key="1">
    <source>
        <dbReference type="EMBL" id="GAE03096.1"/>
    </source>
</evidence>
<dbReference type="EMBL" id="DF384213">
    <property type="protein sequence ID" value="GAE03096.1"/>
    <property type="molecule type" value="Genomic_DNA"/>
</dbReference>
<dbReference type="AlphaFoldDB" id="A0A0S6U887"/>
<proteinExistence type="predicted"/>
<protein>
    <submittedName>
        <fullName evidence="1">Flagellar operon protein</fullName>
    </submittedName>
</protein>
<accession>A0A0S6U887</accession>